<dbReference type="Pfam" id="PF00126">
    <property type="entry name" value="HTH_1"/>
    <property type="match status" value="1"/>
</dbReference>
<comment type="caution">
    <text evidence="7">The sequence shown here is derived from an EMBL/GenBank/DDBJ whole genome shotgun (WGS) entry which is preliminary data.</text>
</comment>
<organism evidence="7 8">
    <name type="scientific">Persicirhabdus sediminis</name>
    <dbReference type="NCBI Taxonomy" id="454144"/>
    <lineage>
        <taxon>Bacteria</taxon>
        <taxon>Pseudomonadati</taxon>
        <taxon>Verrucomicrobiota</taxon>
        <taxon>Verrucomicrobiia</taxon>
        <taxon>Verrucomicrobiales</taxon>
        <taxon>Verrucomicrobiaceae</taxon>
        <taxon>Persicirhabdus</taxon>
    </lineage>
</organism>
<evidence type="ECO:0000313" key="7">
    <source>
        <dbReference type="EMBL" id="MBK1792467.1"/>
    </source>
</evidence>
<dbReference type="AlphaFoldDB" id="A0A8J7MGC1"/>
<dbReference type="PANTHER" id="PTHR30346:SF26">
    <property type="entry name" value="HYDROGEN PEROXIDE-INDUCIBLE GENES ACTIVATOR"/>
    <property type="match status" value="1"/>
</dbReference>
<dbReference type="InterPro" id="IPR000847">
    <property type="entry name" value="LysR_HTH_N"/>
</dbReference>
<evidence type="ECO:0000256" key="3">
    <source>
        <dbReference type="ARBA" id="ARBA00023125"/>
    </source>
</evidence>
<evidence type="ECO:0000256" key="4">
    <source>
        <dbReference type="ARBA" id="ARBA00023159"/>
    </source>
</evidence>
<dbReference type="Gene3D" id="3.40.190.10">
    <property type="entry name" value="Periplasmic binding protein-like II"/>
    <property type="match status" value="2"/>
</dbReference>
<gene>
    <name evidence="7" type="ORF">JIN82_14985</name>
</gene>
<dbReference type="InterPro" id="IPR036390">
    <property type="entry name" value="WH_DNA-bd_sf"/>
</dbReference>
<feature type="domain" description="HTH lysR-type" evidence="6">
    <location>
        <begin position="1"/>
        <end position="58"/>
    </location>
</feature>
<dbReference type="PANTHER" id="PTHR30346">
    <property type="entry name" value="TRANSCRIPTIONAL DUAL REGULATOR HCAR-RELATED"/>
    <property type="match status" value="1"/>
</dbReference>
<keyword evidence="4" id="KW-0010">Activator</keyword>
<reference evidence="7" key="1">
    <citation type="submission" date="2021-01" db="EMBL/GenBank/DDBJ databases">
        <title>Modified the classification status of verrucomicrobia.</title>
        <authorList>
            <person name="Feng X."/>
        </authorList>
    </citation>
    <scope>NUCLEOTIDE SEQUENCE</scope>
    <source>
        <strain evidence="7">_KCTC 22039</strain>
    </source>
</reference>
<evidence type="ECO:0000259" key="6">
    <source>
        <dbReference type="PROSITE" id="PS50931"/>
    </source>
</evidence>
<protein>
    <submittedName>
        <fullName evidence="7">LysR family transcriptional regulator</fullName>
    </submittedName>
</protein>
<dbReference type="Proteomes" id="UP000624703">
    <property type="component" value="Unassembled WGS sequence"/>
</dbReference>
<dbReference type="Gene3D" id="1.10.10.10">
    <property type="entry name" value="Winged helix-like DNA-binding domain superfamily/Winged helix DNA-binding domain"/>
    <property type="match status" value="1"/>
</dbReference>
<evidence type="ECO:0000313" key="8">
    <source>
        <dbReference type="Proteomes" id="UP000624703"/>
    </source>
</evidence>
<dbReference type="PROSITE" id="PS50931">
    <property type="entry name" value="HTH_LYSR"/>
    <property type="match status" value="1"/>
</dbReference>
<sequence>MEIRQLVYLQSLIENGSFSLAAERCGVAQPSLSQQIKKLEDELGCQLVSRARSGVKLTQSGHDFWRSASSILQQTRQLEDEFLARKGRFHGRLKLGVIPTIAPYWLPGKIEKLRSSLPDVGIDLVEEKTDVLRSHLMNDEIPFAVYSDSDATAKAPSGLEERMIGSEKLWLAVSKKSSLAGQRSTLLAKLSGMDLLVLQDGHCLKDHTVKLCKAHDFKPNNGLRCASLETLIGLVEADLGISFIPDMAKQYYRHRDIDFLTLRDADFRRSLYLVSKAGRKFAGHEQKFIKQLLEPLRG</sequence>
<dbReference type="SUPFAM" id="SSF46785">
    <property type="entry name" value="Winged helix' DNA-binding domain"/>
    <property type="match status" value="1"/>
</dbReference>
<dbReference type="Pfam" id="PF03466">
    <property type="entry name" value="LysR_substrate"/>
    <property type="match status" value="1"/>
</dbReference>
<evidence type="ECO:0000256" key="5">
    <source>
        <dbReference type="ARBA" id="ARBA00023163"/>
    </source>
</evidence>
<accession>A0A8J7MGC1</accession>
<dbReference type="SUPFAM" id="SSF53850">
    <property type="entry name" value="Periplasmic binding protein-like II"/>
    <property type="match status" value="1"/>
</dbReference>
<evidence type="ECO:0000256" key="2">
    <source>
        <dbReference type="ARBA" id="ARBA00023015"/>
    </source>
</evidence>
<dbReference type="InterPro" id="IPR005119">
    <property type="entry name" value="LysR_subst-bd"/>
</dbReference>
<keyword evidence="2" id="KW-0805">Transcription regulation</keyword>
<proteinExistence type="inferred from homology"/>
<dbReference type="RefSeq" id="WP_200312476.1">
    <property type="nucleotide sequence ID" value="NZ_JAENIM010000045.1"/>
</dbReference>
<dbReference type="InterPro" id="IPR036388">
    <property type="entry name" value="WH-like_DNA-bd_sf"/>
</dbReference>
<evidence type="ECO:0000256" key="1">
    <source>
        <dbReference type="ARBA" id="ARBA00009437"/>
    </source>
</evidence>
<keyword evidence="5" id="KW-0804">Transcription</keyword>
<comment type="similarity">
    <text evidence="1">Belongs to the LysR transcriptional regulatory family.</text>
</comment>
<name>A0A8J7MGC1_9BACT</name>
<dbReference type="GO" id="GO:0003700">
    <property type="term" value="F:DNA-binding transcription factor activity"/>
    <property type="evidence" value="ECO:0007669"/>
    <property type="project" value="InterPro"/>
</dbReference>
<keyword evidence="3" id="KW-0238">DNA-binding</keyword>
<dbReference type="GO" id="GO:0003677">
    <property type="term" value="F:DNA binding"/>
    <property type="evidence" value="ECO:0007669"/>
    <property type="project" value="UniProtKB-KW"/>
</dbReference>
<dbReference type="FunFam" id="1.10.10.10:FF:000001">
    <property type="entry name" value="LysR family transcriptional regulator"/>
    <property type="match status" value="1"/>
</dbReference>
<dbReference type="EMBL" id="JAENIM010000045">
    <property type="protein sequence ID" value="MBK1792467.1"/>
    <property type="molecule type" value="Genomic_DNA"/>
</dbReference>
<dbReference type="PRINTS" id="PR00039">
    <property type="entry name" value="HTHLYSR"/>
</dbReference>
<dbReference type="GO" id="GO:0032993">
    <property type="term" value="C:protein-DNA complex"/>
    <property type="evidence" value="ECO:0007669"/>
    <property type="project" value="TreeGrafter"/>
</dbReference>
<keyword evidence="8" id="KW-1185">Reference proteome</keyword>